<comment type="caution">
    <text evidence="2">The sequence shown here is derived from an EMBL/GenBank/DDBJ whole genome shotgun (WGS) entry which is preliminary data.</text>
</comment>
<gene>
    <name evidence="2" type="ORF">EA462_06960</name>
</gene>
<protein>
    <submittedName>
        <fullName evidence="2">Uncharacterized protein</fullName>
    </submittedName>
</protein>
<name>A0A3N6LQ32_9EURY</name>
<proteinExistence type="predicted"/>
<evidence type="ECO:0000313" key="2">
    <source>
        <dbReference type="EMBL" id="RQG91678.1"/>
    </source>
</evidence>
<dbReference type="Proteomes" id="UP000273828">
    <property type="component" value="Unassembled WGS sequence"/>
</dbReference>
<accession>A0A3N6LQ32</accession>
<dbReference type="EMBL" id="REFY01000002">
    <property type="protein sequence ID" value="RQG91678.1"/>
    <property type="molecule type" value="Genomic_DNA"/>
</dbReference>
<dbReference type="RefSeq" id="WP_124177808.1">
    <property type="nucleotide sequence ID" value="NZ_REFY01000002.1"/>
</dbReference>
<feature type="compositionally biased region" description="Polar residues" evidence="1">
    <location>
        <begin position="1"/>
        <end position="13"/>
    </location>
</feature>
<keyword evidence="3" id="KW-1185">Reference proteome</keyword>
<organism evidence="2 3">
    <name type="scientific">Natrarchaeobius halalkaliphilus</name>
    <dbReference type="NCBI Taxonomy" id="1679091"/>
    <lineage>
        <taxon>Archaea</taxon>
        <taxon>Methanobacteriati</taxon>
        <taxon>Methanobacteriota</taxon>
        <taxon>Stenosarchaea group</taxon>
        <taxon>Halobacteria</taxon>
        <taxon>Halobacteriales</taxon>
        <taxon>Natrialbaceae</taxon>
        <taxon>Natrarchaeobius</taxon>
    </lineage>
</organism>
<sequence>MTDETPNSESGNDTSKPSKKTLKPNKLKIKACDLEVEAESNEETVEEIVGYLSPKMESLMRHHLAGQLCHFYFPHFLYVLLTPV</sequence>
<dbReference type="AlphaFoldDB" id="A0A3N6LQ32"/>
<evidence type="ECO:0000256" key="1">
    <source>
        <dbReference type="SAM" id="MobiDB-lite"/>
    </source>
</evidence>
<dbReference type="OrthoDB" id="330762at2157"/>
<feature type="region of interest" description="Disordered" evidence="1">
    <location>
        <begin position="1"/>
        <end position="22"/>
    </location>
</feature>
<evidence type="ECO:0000313" key="3">
    <source>
        <dbReference type="Proteomes" id="UP000273828"/>
    </source>
</evidence>
<reference evidence="2 3" key="1">
    <citation type="submission" date="2018-10" db="EMBL/GenBank/DDBJ databases">
        <title>Natrarchaeobius chitinivorans gen. nov., sp. nov., and Natrarchaeobius haloalkaliphilus sp. nov., alkaliphilic, chitin-utilizing haloarchaea from hypersaline alkaline lakes.</title>
        <authorList>
            <person name="Sorokin D.Y."/>
            <person name="Elcheninov A.G."/>
            <person name="Kostrikina N.A."/>
            <person name="Bale N.J."/>
            <person name="Sinninghe Damste J.S."/>
            <person name="Khijniak T.V."/>
            <person name="Kublanov I.V."/>
            <person name="Toshchakov S.V."/>
        </authorList>
    </citation>
    <scope>NUCLEOTIDE SEQUENCE [LARGE SCALE GENOMIC DNA]</scope>
    <source>
        <strain evidence="2 3">AArcht-Sl</strain>
    </source>
</reference>